<dbReference type="Proteomes" id="UP001497533">
    <property type="component" value="Chromosome"/>
</dbReference>
<dbReference type="Pfam" id="PF03477">
    <property type="entry name" value="ATP-cone"/>
    <property type="match status" value="1"/>
</dbReference>
<comment type="similarity">
    <text evidence="8">Belongs to the NrdR family.</text>
</comment>
<keyword evidence="6 8" id="KW-0238">DNA-binding</keyword>
<evidence type="ECO:0000313" key="11">
    <source>
        <dbReference type="Proteomes" id="UP001497533"/>
    </source>
</evidence>
<keyword evidence="4 8" id="KW-0067">ATP-binding</keyword>
<protein>
    <recommendedName>
        <fullName evidence="8">Transcriptional repressor NrdR</fullName>
    </recommendedName>
</protein>
<keyword evidence="11" id="KW-1185">Reference proteome</keyword>
<name>A0ABM9NPD3_9GAMM</name>
<dbReference type="PANTHER" id="PTHR30455">
    <property type="entry name" value="TRANSCRIPTIONAL REPRESSOR NRDR"/>
    <property type="match status" value="1"/>
</dbReference>
<dbReference type="Pfam" id="PF22811">
    <property type="entry name" value="Zn_ribbon_NrdR"/>
    <property type="match status" value="1"/>
</dbReference>
<keyword evidence="8" id="KW-0862">Zinc</keyword>
<comment type="function">
    <text evidence="8">Negatively regulates transcription of bacterial ribonucleotide reductase nrd genes and operons by binding to NrdR-boxes.</text>
</comment>
<dbReference type="NCBIfam" id="TIGR00244">
    <property type="entry name" value="transcriptional regulator NrdR"/>
    <property type="match status" value="1"/>
</dbReference>
<evidence type="ECO:0000256" key="2">
    <source>
        <dbReference type="ARBA" id="ARBA00022741"/>
    </source>
</evidence>
<evidence type="ECO:0000313" key="10">
    <source>
        <dbReference type="EMBL" id="CAL1329335.1"/>
    </source>
</evidence>
<comment type="cofactor">
    <cofactor evidence="8">
        <name>Zn(2+)</name>
        <dbReference type="ChEBI" id="CHEBI:29105"/>
    </cofactor>
    <text evidence="8">Binds 1 zinc ion.</text>
</comment>
<evidence type="ECO:0000256" key="6">
    <source>
        <dbReference type="ARBA" id="ARBA00023125"/>
    </source>
</evidence>
<gene>
    <name evidence="8 10" type="primary">nrdR</name>
    <name evidence="10" type="ORF">PRHACTZTBTEA_416</name>
</gene>
<evidence type="ECO:0000256" key="8">
    <source>
        <dbReference type="HAMAP-Rule" id="MF_00440"/>
    </source>
</evidence>
<sequence length="151" mass="18082">MRCPFCFAINTKVINSRLFCSETKVRRRRKCQICNERFTTFEIIELIMPRIIKNDKIREPFDEKKLSISMLKALEKRNIDLYSIESAISNIKNQLRSIGEREVKSKFIGKLVMNELKKIDKVAYIRFVSVYRSFKDVNEFWEEIDKLECNK</sequence>
<dbReference type="InterPro" id="IPR005144">
    <property type="entry name" value="ATP-cone_dom"/>
</dbReference>
<evidence type="ECO:0000256" key="1">
    <source>
        <dbReference type="ARBA" id="ARBA00022491"/>
    </source>
</evidence>
<dbReference type="EMBL" id="OZ034688">
    <property type="protein sequence ID" value="CAL1329335.1"/>
    <property type="molecule type" value="Genomic_DNA"/>
</dbReference>
<dbReference type="RefSeq" id="WP_341764805.1">
    <property type="nucleotide sequence ID" value="NZ_OZ034688.1"/>
</dbReference>
<dbReference type="PROSITE" id="PS51161">
    <property type="entry name" value="ATP_CONE"/>
    <property type="match status" value="1"/>
</dbReference>
<accession>A0ABM9NPD3</accession>
<keyword evidence="5 8" id="KW-0805">Transcription regulation</keyword>
<keyword evidence="3 8" id="KW-0863">Zinc-finger</keyword>
<feature type="domain" description="ATP-cone" evidence="9">
    <location>
        <begin position="49"/>
        <end position="139"/>
    </location>
</feature>
<evidence type="ECO:0000259" key="9">
    <source>
        <dbReference type="PROSITE" id="PS51161"/>
    </source>
</evidence>
<dbReference type="HAMAP" id="MF_00440">
    <property type="entry name" value="NrdR"/>
    <property type="match status" value="1"/>
</dbReference>
<evidence type="ECO:0000256" key="7">
    <source>
        <dbReference type="ARBA" id="ARBA00023163"/>
    </source>
</evidence>
<evidence type="ECO:0000256" key="5">
    <source>
        <dbReference type="ARBA" id="ARBA00023015"/>
    </source>
</evidence>
<evidence type="ECO:0000256" key="4">
    <source>
        <dbReference type="ARBA" id="ARBA00022840"/>
    </source>
</evidence>
<evidence type="ECO:0000256" key="3">
    <source>
        <dbReference type="ARBA" id="ARBA00022771"/>
    </source>
</evidence>
<keyword evidence="7 8" id="KW-0804">Transcription</keyword>
<feature type="zinc finger region" evidence="8">
    <location>
        <begin position="3"/>
        <end position="34"/>
    </location>
</feature>
<keyword evidence="2 8" id="KW-0547">Nucleotide-binding</keyword>
<dbReference type="InterPro" id="IPR055173">
    <property type="entry name" value="NrdR-like_N"/>
</dbReference>
<dbReference type="InterPro" id="IPR003796">
    <property type="entry name" value="RNR_NrdR-like"/>
</dbReference>
<keyword evidence="1 8" id="KW-0678">Repressor</keyword>
<organism evidence="10 11">
    <name type="scientific">Candidatus Providencia siddallii</name>
    <dbReference type="NCBI Taxonomy" id="1715285"/>
    <lineage>
        <taxon>Bacteria</taxon>
        <taxon>Pseudomonadati</taxon>
        <taxon>Pseudomonadota</taxon>
        <taxon>Gammaproteobacteria</taxon>
        <taxon>Enterobacterales</taxon>
        <taxon>Morganellaceae</taxon>
        <taxon>Providencia</taxon>
    </lineage>
</organism>
<keyword evidence="8" id="KW-0479">Metal-binding</keyword>
<reference evidence="10" key="1">
    <citation type="submission" date="2024-04" db="EMBL/GenBank/DDBJ databases">
        <authorList>
            <person name="Manzano-Marin A."/>
            <person name="Manzano-Marin A."/>
            <person name="Alejandro Manzano Marin A."/>
        </authorList>
    </citation>
    <scope>NUCLEOTIDE SEQUENCE [LARGE SCALE GENOMIC DNA]</scope>
    <source>
        <strain evidence="10">TABTEA</strain>
    </source>
</reference>
<dbReference type="PANTHER" id="PTHR30455:SF2">
    <property type="entry name" value="TRANSCRIPTIONAL REPRESSOR NRDR"/>
    <property type="match status" value="1"/>
</dbReference>
<proteinExistence type="inferred from homology"/>